<dbReference type="OrthoDB" id="2989173at2"/>
<accession>A0A512ALN0</accession>
<gene>
    <name evidence="1" type="ORF">NSE01_24130</name>
</gene>
<comment type="caution">
    <text evidence="1">The sequence shown here is derived from an EMBL/GenBank/DDBJ whole genome shotgun (WGS) entry which is preliminary data.</text>
</comment>
<keyword evidence="2" id="KW-1185">Reference proteome</keyword>
<reference evidence="1 2" key="1">
    <citation type="submission" date="2019-07" db="EMBL/GenBank/DDBJ databases">
        <title>Whole genome shotgun sequence of Novosphingobium sediminis NBRC 106119.</title>
        <authorList>
            <person name="Hosoyama A."/>
            <person name="Uohara A."/>
            <person name="Ohji S."/>
            <person name="Ichikawa N."/>
        </authorList>
    </citation>
    <scope>NUCLEOTIDE SEQUENCE [LARGE SCALE GENOMIC DNA]</scope>
    <source>
        <strain evidence="1 2">NBRC 106119</strain>
    </source>
</reference>
<protein>
    <submittedName>
        <fullName evidence="1">Uncharacterized protein</fullName>
    </submittedName>
</protein>
<evidence type="ECO:0000313" key="2">
    <source>
        <dbReference type="Proteomes" id="UP000321464"/>
    </source>
</evidence>
<sequence>MSLDRLRNIVNLAVPTLFRQISGGRVRCESEATLQLHLGRIISTAADLEIISERETFSIELEKPLRSNGGKRGRIDVWFRLTDDEAREWRCAIELKFFKRENHREPNNRYDVFKDIARLEQCADVADIGFMLVATDHRHYVDQGGYSSDTSDFDFRHERHYGAGTTLTYKTGAYGPPITLAGSYAFRWSECGAALPYLLLEISPVRIGSA</sequence>
<evidence type="ECO:0000313" key="1">
    <source>
        <dbReference type="EMBL" id="GEO00581.1"/>
    </source>
</evidence>
<dbReference type="Proteomes" id="UP000321464">
    <property type="component" value="Unassembled WGS sequence"/>
</dbReference>
<proteinExistence type="predicted"/>
<dbReference type="RefSeq" id="WP_147159919.1">
    <property type="nucleotide sequence ID" value="NZ_BJYR01000016.1"/>
</dbReference>
<name>A0A512ALN0_9SPHN</name>
<dbReference type="AlphaFoldDB" id="A0A512ALN0"/>
<organism evidence="1 2">
    <name type="scientific">Novosphingobium sediminis</name>
    <dbReference type="NCBI Taxonomy" id="707214"/>
    <lineage>
        <taxon>Bacteria</taxon>
        <taxon>Pseudomonadati</taxon>
        <taxon>Pseudomonadota</taxon>
        <taxon>Alphaproteobacteria</taxon>
        <taxon>Sphingomonadales</taxon>
        <taxon>Sphingomonadaceae</taxon>
        <taxon>Novosphingobium</taxon>
    </lineage>
</organism>
<dbReference type="EMBL" id="BJYR01000016">
    <property type="protein sequence ID" value="GEO00581.1"/>
    <property type="molecule type" value="Genomic_DNA"/>
</dbReference>